<feature type="non-terminal residue" evidence="15">
    <location>
        <position position="101"/>
    </location>
</feature>
<evidence type="ECO:0000256" key="11">
    <source>
        <dbReference type="ARBA" id="ARBA00039257"/>
    </source>
</evidence>
<evidence type="ECO:0000259" key="14">
    <source>
        <dbReference type="Pfam" id="PF01510"/>
    </source>
</evidence>
<dbReference type="Pfam" id="PF01510">
    <property type="entry name" value="Amidase_2"/>
    <property type="match status" value="1"/>
</dbReference>
<keyword evidence="7" id="KW-0479">Metal-binding</keyword>
<dbReference type="Proteomes" id="UP000033618">
    <property type="component" value="Unassembled WGS sequence"/>
</dbReference>
<evidence type="ECO:0000256" key="7">
    <source>
        <dbReference type="ARBA" id="ARBA00022723"/>
    </source>
</evidence>
<feature type="domain" description="N-acetylmuramoyl-L-alanine amidase" evidence="14">
    <location>
        <begin position="26"/>
        <end position="99"/>
    </location>
</feature>
<dbReference type="GO" id="GO:0009253">
    <property type="term" value="P:peptidoglycan catabolic process"/>
    <property type="evidence" value="ECO:0007669"/>
    <property type="project" value="InterPro"/>
</dbReference>
<comment type="catalytic activity">
    <reaction evidence="1">
        <text>Hydrolyzes the link between N-acetylmuramoyl residues and L-amino acid residues in certain cell-wall glycopeptides.</text>
        <dbReference type="EC" id="3.5.1.28"/>
    </reaction>
</comment>
<evidence type="ECO:0000256" key="13">
    <source>
        <dbReference type="SAM" id="MobiDB-lite"/>
    </source>
</evidence>
<dbReference type="EMBL" id="LAQU01000029">
    <property type="protein sequence ID" value="KKB61900.1"/>
    <property type="molecule type" value="Genomic_DNA"/>
</dbReference>
<dbReference type="SUPFAM" id="SSF55846">
    <property type="entry name" value="N-acetylmuramoyl-L-alanine amidase-like"/>
    <property type="match status" value="1"/>
</dbReference>
<dbReference type="STRING" id="28092.WM40_20445"/>
<dbReference type="GO" id="GO:0005737">
    <property type="term" value="C:cytoplasm"/>
    <property type="evidence" value="ECO:0007669"/>
    <property type="project" value="UniProtKB-SubCell"/>
</dbReference>
<gene>
    <name evidence="15" type="ORF">WM40_20445</name>
</gene>
<protein>
    <recommendedName>
        <fullName evidence="11">1,6-anhydro-N-acetylmuramyl-L-alanine amidase AmpD</fullName>
        <ecNumber evidence="5">3.5.1.28</ecNumber>
    </recommendedName>
    <alternativeName>
        <fullName evidence="12">N-acetylmuramoyl-L-alanine amidase</fullName>
    </alternativeName>
</protein>
<dbReference type="AlphaFoldDB" id="A0A0F5JW26"/>
<dbReference type="InterPro" id="IPR036505">
    <property type="entry name" value="Amidase/PGRP_sf"/>
</dbReference>
<evidence type="ECO:0000256" key="8">
    <source>
        <dbReference type="ARBA" id="ARBA00022801"/>
    </source>
</evidence>
<evidence type="ECO:0000256" key="1">
    <source>
        <dbReference type="ARBA" id="ARBA00001561"/>
    </source>
</evidence>
<evidence type="ECO:0000313" key="15">
    <source>
        <dbReference type="EMBL" id="KKB61900.1"/>
    </source>
</evidence>
<keyword evidence="16" id="KW-1185">Reference proteome</keyword>
<evidence type="ECO:0000256" key="5">
    <source>
        <dbReference type="ARBA" id="ARBA00011901"/>
    </source>
</evidence>
<comment type="caution">
    <text evidence="15">The sequence shown here is derived from an EMBL/GenBank/DDBJ whole genome shotgun (WGS) entry which is preliminary data.</text>
</comment>
<evidence type="ECO:0000256" key="6">
    <source>
        <dbReference type="ARBA" id="ARBA00022490"/>
    </source>
</evidence>
<evidence type="ECO:0000256" key="10">
    <source>
        <dbReference type="ARBA" id="ARBA00023316"/>
    </source>
</evidence>
<dbReference type="PANTHER" id="PTHR30417">
    <property type="entry name" value="N-ACETYLMURAMOYL-L-ALANINE AMIDASE AMID"/>
    <property type="match status" value="1"/>
</dbReference>
<dbReference type="InterPro" id="IPR051206">
    <property type="entry name" value="NAMLAA_amidase_2"/>
</dbReference>
<name>A0A0F5JW26_9BURK</name>
<reference evidence="15 16" key="1">
    <citation type="submission" date="2015-03" db="EMBL/GenBank/DDBJ databases">
        <title>Draft Genome Sequence of Burkholderia andropogonis type strain ICMP2807, isolated from Sorghum bicolor.</title>
        <authorList>
            <person name="Lopes-Santos L."/>
            <person name="Castro D.B."/>
            <person name="Ottoboni L.M."/>
            <person name="Park D."/>
            <person name="Weirc B.S."/>
            <person name="Destefano S.A."/>
        </authorList>
    </citation>
    <scope>NUCLEOTIDE SEQUENCE [LARGE SCALE GENOMIC DNA]</scope>
    <source>
        <strain evidence="15 16">ICMP2807</strain>
    </source>
</reference>
<evidence type="ECO:0000256" key="12">
    <source>
        <dbReference type="ARBA" id="ARBA00042615"/>
    </source>
</evidence>
<proteinExistence type="inferred from homology"/>
<dbReference type="InterPro" id="IPR002502">
    <property type="entry name" value="Amidase_domain"/>
</dbReference>
<keyword evidence="6" id="KW-0963">Cytoplasm</keyword>
<evidence type="ECO:0000256" key="4">
    <source>
        <dbReference type="ARBA" id="ARBA00007553"/>
    </source>
</evidence>
<dbReference type="Gene3D" id="3.40.80.10">
    <property type="entry name" value="Peptidoglycan recognition protein-like"/>
    <property type="match status" value="1"/>
</dbReference>
<accession>A0A0F5JW26</accession>
<evidence type="ECO:0000313" key="16">
    <source>
        <dbReference type="Proteomes" id="UP000033618"/>
    </source>
</evidence>
<comment type="cofactor">
    <cofactor evidence="2">
        <name>Zn(2+)</name>
        <dbReference type="ChEBI" id="CHEBI:29105"/>
    </cofactor>
</comment>
<dbReference type="GO" id="GO:0008745">
    <property type="term" value="F:N-acetylmuramoyl-L-alanine amidase activity"/>
    <property type="evidence" value="ECO:0007669"/>
    <property type="project" value="UniProtKB-EC"/>
</dbReference>
<dbReference type="EC" id="3.5.1.28" evidence="5"/>
<keyword evidence="9" id="KW-0862">Zinc</keyword>
<dbReference type="GO" id="GO:0046872">
    <property type="term" value="F:metal ion binding"/>
    <property type="evidence" value="ECO:0007669"/>
    <property type="project" value="UniProtKB-KW"/>
</dbReference>
<dbReference type="GO" id="GO:0071555">
    <property type="term" value="P:cell wall organization"/>
    <property type="evidence" value="ECO:0007669"/>
    <property type="project" value="UniProtKB-KW"/>
</dbReference>
<keyword evidence="8" id="KW-0378">Hydrolase</keyword>
<evidence type="ECO:0000256" key="3">
    <source>
        <dbReference type="ARBA" id="ARBA00004496"/>
    </source>
</evidence>
<evidence type="ECO:0000256" key="9">
    <source>
        <dbReference type="ARBA" id="ARBA00022833"/>
    </source>
</evidence>
<keyword evidence="10" id="KW-0961">Cell wall biogenesis/degradation</keyword>
<organism evidence="15 16">
    <name type="scientific">Robbsia andropogonis</name>
    <dbReference type="NCBI Taxonomy" id="28092"/>
    <lineage>
        <taxon>Bacteria</taxon>
        <taxon>Pseudomonadati</taxon>
        <taxon>Pseudomonadota</taxon>
        <taxon>Betaproteobacteria</taxon>
        <taxon>Burkholderiales</taxon>
        <taxon>Burkholderiaceae</taxon>
        <taxon>Robbsia</taxon>
    </lineage>
</organism>
<dbReference type="PANTHER" id="PTHR30417:SF4">
    <property type="entry name" value="1,6-ANHYDRO-N-ACETYLMURAMYL-L-ALANINE AMIDASE AMPD"/>
    <property type="match status" value="1"/>
</dbReference>
<sequence>MAGRAVGPDAVAHQRSPNADARPRDTAPTLLVIHNISLPPDVFGTGDIHALFNNTLDHASDPYYASLSGVRVSAHFLIARDGAITQFVSTHERAWHAGASA</sequence>
<comment type="similarity">
    <text evidence="4">Belongs to the N-acetylmuramoyl-L-alanine amidase 2 family.</text>
</comment>
<feature type="region of interest" description="Disordered" evidence="13">
    <location>
        <begin position="1"/>
        <end position="25"/>
    </location>
</feature>
<evidence type="ECO:0000256" key="2">
    <source>
        <dbReference type="ARBA" id="ARBA00001947"/>
    </source>
</evidence>
<dbReference type="GO" id="GO:0009254">
    <property type="term" value="P:peptidoglycan turnover"/>
    <property type="evidence" value="ECO:0007669"/>
    <property type="project" value="TreeGrafter"/>
</dbReference>
<comment type="subcellular location">
    <subcellularLocation>
        <location evidence="3">Cytoplasm</location>
    </subcellularLocation>
</comment>